<reference evidence="1 2" key="1">
    <citation type="journal article" date="2020" name="G3 (Bethesda)">
        <title>CeMbio - The Caenorhabditis elegans Microbiome Resource.</title>
        <authorList>
            <person name="Dirksen P."/>
            <person name="Assie A."/>
            <person name="Zimmermann J."/>
            <person name="Zhang F."/>
            <person name="Tietje A.M."/>
            <person name="Marsh S.A."/>
            <person name="Felix M.A."/>
            <person name="Shapira M."/>
            <person name="Kaleta C."/>
            <person name="Schulenburg H."/>
            <person name="Samuel B."/>
        </authorList>
    </citation>
    <scope>NUCLEOTIDE SEQUENCE [LARGE SCALE GENOMIC DNA]</scope>
    <source>
        <strain evidence="1 2">BIGb0172</strain>
    </source>
</reference>
<gene>
    <name evidence="1" type="ORF">HS961_02800</name>
</gene>
<dbReference type="EMBL" id="CP058554">
    <property type="protein sequence ID" value="QMV71847.1"/>
    <property type="molecule type" value="Genomic_DNA"/>
</dbReference>
<proteinExistence type="predicted"/>
<dbReference type="AlphaFoldDB" id="A0A7G5ECX2"/>
<organism evidence="1 2">
    <name type="scientific">Comamonas piscis</name>
    <dbReference type="NCBI Taxonomy" id="1562974"/>
    <lineage>
        <taxon>Bacteria</taxon>
        <taxon>Pseudomonadati</taxon>
        <taxon>Pseudomonadota</taxon>
        <taxon>Betaproteobacteria</taxon>
        <taxon>Burkholderiales</taxon>
        <taxon>Comamonadaceae</taxon>
        <taxon>Comamonas</taxon>
    </lineage>
</organism>
<name>A0A7G5ECX2_9BURK</name>
<dbReference type="Proteomes" id="UP000515240">
    <property type="component" value="Chromosome"/>
</dbReference>
<sequence>MDRRQPMTTQHSHNYPENFKARVVGIVQHRIGDGQLETIPSPMEVDVSTAIASFVLSWTIEGQPVTVSLAKPDFDYHIDHNNIVVR</sequence>
<protein>
    <submittedName>
        <fullName evidence="1">Uncharacterized protein</fullName>
    </submittedName>
</protein>
<dbReference type="KEGG" id="cpis:HS961_02800"/>
<keyword evidence="2" id="KW-1185">Reference proteome</keyword>
<accession>A0A7G5ECX2</accession>
<evidence type="ECO:0000313" key="1">
    <source>
        <dbReference type="EMBL" id="QMV71847.1"/>
    </source>
</evidence>
<evidence type="ECO:0000313" key="2">
    <source>
        <dbReference type="Proteomes" id="UP000515240"/>
    </source>
</evidence>